<dbReference type="InterPro" id="IPR036188">
    <property type="entry name" value="FAD/NAD-bd_sf"/>
</dbReference>
<proteinExistence type="inferred from homology"/>
<keyword evidence="4" id="KW-1185">Reference proteome</keyword>
<dbReference type="Gene3D" id="3.50.50.60">
    <property type="entry name" value="FAD/NAD(P)-binding domain"/>
    <property type="match status" value="1"/>
</dbReference>
<dbReference type="InterPro" id="IPR000806">
    <property type="entry name" value="RabGDI"/>
</dbReference>
<dbReference type="Pfam" id="PF00996">
    <property type="entry name" value="GDI"/>
    <property type="match status" value="1"/>
</dbReference>
<dbReference type="InterPro" id="IPR018203">
    <property type="entry name" value="GDP_dissociation_inhibitor"/>
</dbReference>
<comment type="similarity">
    <text evidence="1 2">Belongs to the Rab GDI family.</text>
</comment>
<name>A0A177ECM1_9MICR</name>
<dbReference type="GO" id="GO:0005093">
    <property type="term" value="F:Rab GDP-dissociation inhibitor activity"/>
    <property type="evidence" value="ECO:0007669"/>
    <property type="project" value="InterPro"/>
</dbReference>
<dbReference type="GO" id="GO:0005634">
    <property type="term" value="C:nucleus"/>
    <property type="evidence" value="ECO:0007669"/>
    <property type="project" value="TreeGrafter"/>
</dbReference>
<dbReference type="PANTHER" id="PTHR11787">
    <property type="entry name" value="RAB GDP-DISSOCIATION INHIBITOR"/>
    <property type="match status" value="1"/>
</dbReference>
<sequence length="465" mass="51913">MNHPTGEEAYDCLILGTGVKESILAGLLSTSGLKILQVDASSTYGSSSMTLRFEEFTELMQKKYPKNTSFHSQMKLENFSIDLTPKIFLADEGLVKAIGEHNLSHCIDFSVIEAQYMVDEKRHTLLIPATKTAALTSNLCGPFQLIKLNRFMNMIKSYYVASPSDKKRIQSQWTTVDEMYHHYGISLYIQKILGHGVALHSSDAYLNEAPHDFIMRLTTYFRSVARISSNKTGSTYGNSPFLYPRYGISEISQGFARLSAVKGGTTRMATEIVSMEATPEGWVVDLKSEDVQDRVLAGRIVANNDYHASLSPDAPTSAMYVIRGVVILRGVAKPASRQAMVLDIPTCDHDLFLLVVGSDESVCPEGYAIAYITGVSKSDQVTSEETWEYVTNNTEYHAMVTLPAMDLLYSWGYSVLHKMVWVETATSLPENQDIGVIPLRPMDNTVDFRSVHEEVMQVFNRIKNE</sequence>
<dbReference type="Gene3D" id="1.10.405.10">
    <property type="entry name" value="Guanine Nucleotide Dissociation Inhibitor, domain 1"/>
    <property type="match status" value="1"/>
</dbReference>
<dbReference type="Gene3D" id="3.30.519.10">
    <property type="entry name" value="Guanine Nucleotide Dissociation Inhibitor, domain 2"/>
    <property type="match status" value="1"/>
</dbReference>
<dbReference type="PRINTS" id="PR00891">
    <property type="entry name" value="RABGDIREP"/>
</dbReference>
<organism evidence="3 4">
    <name type="scientific">Nematocida displodere</name>
    <dbReference type="NCBI Taxonomy" id="1805483"/>
    <lineage>
        <taxon>Eukaryota</taxon>
        <taxon>Fungi</taxon>
        <taxon>Fungi incertae sedis</taxon>
        <taxon>Microsporidia</taxon>
        <taxon>Nematocida</taxon>
    </lineage>
</organism>
<dbReference type="RefSeq" id="XP_067544351.1">
    <property type="nucleotide sequence ID" value="XM_067688254.1"/>
</dbReference>
<dbReference type="GO" id="GO:0005829">
    <property type="term" value="C:cytosol"/>
    <property type="evidence" value="ECO:0007669"/>
    <property type="project" value="TreeGrafter"/>
</dbReference>
<comment type="caution">
    <text evidence="3">The sequence shown here is derived from an EMBL/GenBank/DDBJ whole genome shotgun (WGS) entry which is preliminary data.</text>
</comment>
<evidence type="ECO:0000256" key="1">
    <source>
        <dbReference type="ARBA" id="ARBA00005593"/>
    </source>
</evidence>
<dbReference type="SUPFAM" id="SSF51905">
    <property type="entry name" value="FAD/NAD(P)-binding domain"/>
    <property type="match status" value="1"/>
</dbReference>
<dbReference type="GO" id="GO:0007264">
    <property type="term" value="P:small GTPase-mediated signal transduction"/>
    <property type="evidence" value="ECO:0007669"/>
    <property type="project" value="InterPro"/>
</dbReference>
<accession>A0A177ECM1</accession>
<evidence type="ECO:0000313" key="3">
    <source>
        <dbReference type="EMBL" id="OAG29703.1"/>
    </source>
</evidence>
<evidence type="ECO:0000313" key="4">
    <source>
        <dbReference type="Proteomes" id="UP000185944"/>
    </source>
</evidence>
<evidence type="ECO:0000256" key="2">
    <source>
        <dbReference type="RuleBase" id="RU363124"/>
    </source>
</evidence>
<gene>
    <name evidence="3" type="ORF">NEDG_00836</name>
</gene>
<dbReference type="VEuPathDB" id="MicrosporidiaDB:NEDG_00836"/>
<dbReference type="PRINTS" id="PR00892">
    <property type="entry name" value="RABGDI"/>
</dbReference>
<dbReference type="EMBL" id="LTDL01000040">
    <property type="protein sequence ID" value="OAG29703.1"/>
    <property type="molecule type" value="Genomic_DNA"/>
</dbReference>
<dbReference type="GO" id="GO:0005968">
    <property type="term" value="C:Rab-protein geranylgeranyltransferase complex"/>
    <property type="evidence" value="ECO:0007669"/>
    <property type="project" value="TreeGrafter"/>
</dbReference>
<dbReference type="PANTHER" id="PTHR11787:SF4">
    <property type="entry name" value="CHM, RAB ESCORT PROTEIN 1"/>
    <property type="match status" value="1"/>
</dbReference>
<dbReference type="OrthoDB" id="9446342at2759"/>
<dbReference type="GeneID" id="93647186"/>
<dbReference type="GO" id="GO:0015031">
    <property type="term" value="P:protein transport"/>
    <property type="evidence" value="ECO:0007669"/>
    <property type="project" value="InterPro"/>
</dbReference>
<dbReference type="STRING" id="1805483.A0A177ECM1"/>
<dbReference type="Proteomes" id="UP000185944">
    <property type="component" value="Unassembled WGS sequence"/>
</dbReference>
<protein>
    <recommendedName>
        <fullName evidence="2">Rab GDP dissociation inhibitor</fullName>
    </recommendedName>
</protein>
<dbReference type="AlphaFoldDB" id="A0A177ECM1"/>
<dbReference type="GO" id="GO:0016192">
    <property type="term" value="P:vesicle-mediated transport"/>
    <property type="evidence" value="ECO:0007669"/>
    <property type="project" value="TreeGrafter"/>
</dbReference>
<reference evidence="3 4" key="1">
    <citation type="submission" date="2016-02" db="EMBL/GenBank/DDBJ databases">
        <title>Discovery of a natural microsporidian pathogen with a broad tissue tropism in Caenorhabditis elegans.</title>
        <authorList>
            <person name="Luallen R.J."/>
            <person name="Reinke A.W."/>
            <person name="Tong L."/>
            <person name="Botts M.R."/>
            <person name="Felix M.-A."/>
            <person name="Troemel E.R."/>
        </authorList>
    </citation>
    <scope>NUCLEOTIDE SEQUENCE [LARGE SCALE GENOMIC DNA]</scope>
    <source>
        <strain evidence="3 4">JUm2807</strain>
    </source>
</reference>